<evidence type="ECO:0000313" key="3">
    <source>
        <dbReference type="Proteomes" id="UP001157974"/>
    </source>
</evidence>
<protein>
    <recommendedName>
        <fullName evidence="1">BZIP domain-containing protein</fullName>
    </recommendedName>
</protein>
<keyword evidence="3" id="KW-1185">Reference proteome</keyword>
<dbReference type="EMBL" id="JAMWBK010000004">
    <property type="protein sequence ID" value="KAJ8905586.1"/>
    <property type="molecule type" value="Genomic_DNA"/>
</dbReference>
<dbReference type="AlphaFoldDB" id="A0AAV8USR3"/>
<dbReference type="Pfam" id="PF07716">
    <property type="entry name" value="bZIP_2"/>
    <property type="match status" value="1"/>
</dbReference>
<sequence>MDPTMLEFEERLQAYDGGQLTDIPGFCQLVVELCGTATAKKASDPKQDVMDALLASQFGLDNGLGQDCRSACQDFDMRSNVSGQEQHFMHPVVSRDVLAAPMNQNDLAREESNGKKMRRKGMPLWKKRAIEAQMYPSELLADISGTTSYKVKSMSAEERDLVLYKRKLRNRESARRSRERRKLIEQLEFTLFDAPNISTSFESKPWL</sequence>
<accession>A0AAV8USR3</accession>
<gene>
    <name evidence="2" type="ORF">NDN08_002093</name>
</gene>
<dbReference type="GO" id="GO:0003700">
    <property type="term" value="F:DNA-binding transcription factor activity"/>
    <property type="evidence" value="ECO:0007669"/>
    <property type="project" value="InterPro"/>
</dbReference>
<dbReference type="InterPro" id="IPR004827">
    <property type="entry name" value="bZIP"/>
</dbReference>
<proteinExistence type="predicted"/>
<reference evidence="2 3" key="1">
    <citation type="journal article" date="2023" name="Nat. Commun.">
        <title>Origin of minicircular mitochondrial genomes in red algae.</title>
        <authorList>
            <person name="Lee Y."/>
            <person name="Cho C.H."/>
            <person name="Lee Y.M."/>
            <person name="Park S.I."/>
            <person name="Yang J.H."/>
            <person name="West J.A."/>
            <person name="Bhattacharya D."/>
            <person name="Yoon H.S."/>
        </authorList>
    </citation>
    <scope>NUCLEOTIDE SEQUENCE [LARGE SCALE GENOMIC DNA]</scope>
    <source>
        <strain evidence="2 3">CCMP1338</strain>
        <tissue evidence="2">Whole cell</tissue>
    </source>
</reference>
<comment type="caution">
    <text evidence="2">The sequence shown here is derived from an EMBL/GenBank/DDBJ whole genome shotgun (WGS) entry which is preliminary data.</text>
</comment>
<feature type="domain" description="BZIP" evidence="1">
    <location>
        <begin position="165"/>
        <end position="180"/>
    </location>
</feature>
<evidence type="ECO:0000313" key="2">
    <source>
        <dbReference type="EMBL" id="KAJ8905586.1"/>
    </source>
</evidence>
<name>A0AAV8USR3_9RHOD</name>
<organism evidence="2 3">
    <name type="scientific">Rhodosorus marinus</name>
    <dbReference type="NCBI Taxonomy" id="101924"/>
    <lineage>
        <taxon>Eukaryota</taxon>
        <taxon>Rhodophyta</taxon>
        <taxon>Stylonematophyceae</taxon>
        <taxon>Stylonematales</taxon>
        <taxon>Stylonemataceae</taxon>
        <taxon>Rhodosorus</taxon>
    </lineage>
</organism>
<evidence type="ECO:0000259" key="1">
    <source>
        <dbReference type="PROSITE" id="PS00036"/>
    </source>
</evidence>
<dbReference type="Proteomes" id="UP001157974">
    <property type="component" value="Unassembled WGS sequence"/>
</dbReference>
<dbReference type="PROSITE" id="PS00036">
    <property type="entry name" value="BZIP_BASIC"/>
    <property type="match status" value="1"/>
</dbReference>